<feature type="compositionally biased region" description="Basic and acidic residues" evidence="1">
    <location>
        <begin position="659"/>
        <end position="679"/>
    </location>
</feature>
<name>A0A8H3FJL8_9LECA</name>
<accession>A0A8H3FJL8</accession>
<evidence type="ECO:0000313" key="4">
    <source>
        <dbReference type="Proteomes" id="UP000664521"/>
    </source>
</evidence>
<keyword evidence="2" id="KW-1133">Transmembrane helix</keyword>
<proteinExistence type="predicted"/>
<reference evidence="3" key="1">
    <citation type="submission" date="2021-03" db="EMBL/GenBank/DDBJ databases">
        <authorList>
            <person name="Tagirdzhanova G."/>
        </authorList>
    </citation>
    <scope>NUCLEOTIDE SEQUENCE</scope>
</reference>
<dbReference type="OrthoDB" id="3344043at2759"/>
<feature type="region of interest" description="Disordered" evidence="1">
    <location>
        <begin position="638"/>
        <end position="724"/>
    </location>
</feature>
<organism evidence="3 4">
    <name type="scientific">Heterodermia speciosa</name>
    <dbReference type="NCBI Taxonomy" id="116794"/>
    <lineage>
        <taxon>Eukaryota</taxon>
        <taxon>Fungi</taxon>
        <taxon>Dikarya</taxon>
        <taxon>Ascomycota</taxon>
        <taxon>Pezizomycotina</taxon>
        <taxon>Lecanoromycetes</taxon>
        <taxon>OSLEUM clade</taxon>
        <taxon>Lecanoromycetidae</taxon>
        <taxon>Caliciales</taxon>
        <taxon>Physciaceae</taxon>
        <taxon>Heterodermia</taxon>
    </lineage>
</organism>
<dbReference type="Proteomes" id="UP000664521">
    <property type="component" value="Unassembled WGS sequence"/>
</dbReference>
<protein>
    <submittedName>
        <fullName evidence="3">Uncharacterized protein</fullName>
    </submittedName>
</protein>
<feature type="compositionally biased region" description="Polar residues" evidence="1">
    <location>
        <begin position="644"/>
        <end position="656"/>
    </location>
</feature>
<dbReference type="EMBL" id="CAJPDS010000037">
    <property type="protein sequence ID" value="CAF9924930.1"/>
    <property type="molecule type" value="Genomic_DNA"/>
</dbReference>
<feature type="compositionally biased region" description="Low complexity" evidence="1">
    <location>
        <begin position="578"/>
        <end position="600"/>
    </location>
</feature>
<evidence type="ECO:0000256" key="1">
    <source>
        <dbReference type="SAM" id="MobiDB-lite"/>
    </source>
</evidence>
<keyword evidence="2" id="KW-0812">Transmembrane</keyword>
<feature type="transmembrane region" description="Helical" evidence="2">
    <location>
        <begin position="607"/>
        <end position="629"/>
    </location>
</feature>
<gene>
    <name evidence="3" type="ORF">HETSPECPRED_005699</name>
</gene>
<dbReference type="AlphaFoldDB" id="A0A8H3FJL8"/>
<keyword evidence="4" id="KW-1185">Reference proteome</keyword>
<evidence type="ECO:0000313" key="3">
    <source>
        <dbReference type="EMBL" id="CAF9924930.1"/>
    </source>
</evidence>
<keyword evidence="2" id="KW-0472">Membrane</keyword>
<sequence length="724" mass="78503">MDVFQQQGQLDYVAMSNSILSSSLAMSQRLAAAGISEITHHAGLAMCARFRLGQMGQIRLSGALRNLRQYFGFERVLWFGFGHKSFLALLTEYQAGVNCAALCASLAEAYGADQSALLLQALWRVQGLSETLEPSRSQFRALVNGCSGLLLDTPFPDVMRRMAGPCTDDYNSPVTDMNSRSDDWAKAVDAIFQISKGNLNAVRVYGGRDIAFLGAIAHWLFDLRVWIELPDGTITFSSCRSPEQANVYLHYADVEKQSNALLKISSTTFVLRRIEDIIVDDRYSQMTFRIQWNSCLSDLFADEVDYILENVVLIGKALGGIARIYEALGKCETDVGGLSRTHFINYQPAGHGRGFIDTICNQFPEIGNSTFRTTALETLKTDVPTCVREICDSIRKLMKGCDCSRCKPGGDDLQSSSAPIVVDSVNDTSITSNSAASISIVSSLYYPYPDCGGCLVNAACTYETGASTGADTKNEPSSNITQEIASILVPSYSISSIVIISGQCLTTFGSAVTLGTGALTLDVRSSLDDASLSQSAASAIRDYLGFTDCFCNAIIVTPSPSLISTATASLGHSGLNQSSPTSSIPIGSIPTPTTATTTTPKGRSVRVIVSVTLSVLSFLAVTSGVLLVLRHRKKARLMEKDSNEQGSPETQTSQFFQKPELDAEQRRHEMGAEKERCELDGQSSRQEMNAQEVDEPRRTVPQELRGIEPSHEMEAEQKDSVVAA</sequence>
<feature type="region of interest" description="Disordered" evidence="1">
    <location>
        <begin position="577"/>
        <end position="600"/>
    </location>
</feature>
<evidence type="ECO:0000256" key="2">
    <source>
        <dbReference type="SAM" id="Phobius"/>
    </source>
</evidence>
<feature type="compositionally biased region" description="Basic and acidic residues" evidence="1">
    <location>
        <begin position="694"/>
        <end position="724"/>
    </location>
</feature>
<comment type="caution">
    <text evidence="3">The sequence shown here is derived from an EMBL/GenBank/DDBJ whole genome shotgun (WGS) entry which is preliminary data.</text>
</comment>